<feature type="transmembrane region" description="Helical" evidence="1">
    <location>
        <begin position="129"/>
        <end position="153"/>
    </location>
</feature>
<feature type="transmembrane region" description="Helical" evidence="1">
    <location>
        <begin position="340"/>
        <end position="358"/>
    </location>
</feature>
<comment type="caution">
    <text evidence="2">The sequence shown here is derived from an EMBL/GenBank/DDBJ whole genome shotgun (WGS) entry which is preliminary data.</text>
</comment>
<gene>
    <name evidence="2" type="ORF">M0811_06327</name>
</gene>
<feature type="transmembrane region" description="Helical" evidence="1">
    <location>
        <begin position="165"/>
        <end position="183"/>
    </location>
</feature>
<sequence>MISFIIKTITFTLSFISIILFQFLYGITASQKQSIGLITLEIISSILALFMSNNFLYKIIFFPLLNIVWTLLVTYFSFTFLPDSITKYYNDYILSYFFPVLLIFESIQITRLILFFNRKLSFQFIRSNLQFFFVKIIVSILCFAVASVFFFQILKCSVLDHNQKLFFYFVIGLIVLSLIFSLVSKKRNILDAAMFGLFLLFLLKKTFKNSFVKNCTFFSNTIYEETKLELEPEKHGIGLNQNVSFGLKDILDFGLHPQNISREQLQSLIKEKIKIFFNKNNLNSIIPFVNNIEPVFSILIFYLTISYIPFNLAYSKYFRLIFNKDAQNHFIENEKNASKVAGNCLVRAIMYLGLAYYLSSVSVAISPTWYIAQCCISVFFYFALFLRDLFAKHEKEDY</sequence>
<accession>A0A9Q0LRU3</accession>
<reference evidence="2" key="1">
    <citation type="submission" date="2022-10" db="EMBL/GenBank/DDBJ databases">
        <title>Novel sulphate-reducing endosymbionts in the free-living metamonad Anaeramoeba.</title>
        <authorList>
            <person name="Jerlstrom-Hultqvist J."/>
            <person name="Cepicka I."/>
            <person name="Gallot-Lavallee L."/>
            <person name="Salas-Leiva D."/>
            <person name="Curtis B.A."/>
            <person name="Zahonova K."/>
            <person name="Pipaliya S."/>
            <person name="Dacks J."/>
            <person name="Roger A.J."/>
        </authorList>
    </citation>
    <scope>NUCLEOTIDE SEQUENCE</scope>
    <source>
        <strain evidence="2">BMAN</strain>
    </source>
</reference>
<evidence type="ECO:0000313" key="3">
    <source>
        <dbReference type="Proteomes" id="UP001149090"/>
    </source>
</evidence>
<proteinExistence type="predicted"/>
<feature type="transmembrane region" description="Helical" evidence="1">
    <location>
        <begin position="9"/>
        <end position="28"/>
    </location>
</feature>
<organism evidence="2 3">
    <name type="scientific">Anaeramoeba ignava</name>
    <name type="common">Anaerobic marine amoeba</name>
    <dbReference type="NCBI Taxonomy" id="1746090"/>
    <lineage>
        <taxon>Eukaryota</taxon>
        <taxon>Metamonada</taxon>
        <taxon>Anaeramoebidae</taxon>
        <taxon>Anaeramoeba</taxon>
    </lineage>
</organism>
<dbReference type="Proteomes" id="UP001149090">
    <property type="component" value="Unassembled WGS sequence"/>
</dbReference>
<protein>
    <submittedName>
        <fullName evidence="2">Uncharacterized protein</fullName>
    </submittedName>
</protein>
<feature type="transmembrane region" description="Helical" evidence="1">
    <location>
        <begin position="34"/>
        <end position="52"/>
    </location>
</feature>
<keyword evidence="1" id="KW-0812">Transmembrane</keyword>
<keyword evidence="1" id="KW-1133">Transmembrane helix</keyword>
<keyword evidence="3" id="KW-1185">Reference proteome</keyword>
<feature type="transmembrane region" description="Helical" evidence="1">
    <location>
        <begin position="190"/>
        <end position="207"/>
    </location>
</feature>
<dbReference type="EMBL" id="JAPDFW010000061">
    <property type="protein sequence ID" value="KAJ5076328.1"/>
    <property type="molecule type" value="Genomic_DNA"/>
</dbReference>
<evidence type="ECO:0000313" key="2">
    <source>
        <dbReference type="EMBL" id="KAJ5076328.1"/>
    </source>
</evidence>
<evidence type="ECO:0000256" key="1">
    <source>
        <dbReference type="SAM" id="Phobius"/>
    </source>
</evidence>
<feature type="transmembrane region" description="Helical" evidence="1">
    <location>
        <begin position="93"/>
        <end position="117"/>
    </location>
</feature>
<feature type="transmembrane region" description="Helical" evidence="1">
    <location>
        <begin position="370"/>
        <end position="390"/>
    </location>
</feature>
<feature type="transmembrane region" description="Helical" evidence="1">
    <location>
        <begin position="295"/>
        <end position="314"/>
    </location>
</feature>
<dbReference type="AlphaFoldDB" id="A0A9Q0LRU3"/>
<keyword evidence="1" id="KW-0472">Membrane</keyword>
<feature type="transmembrane region" description="Helical" evidence="1">
    <location>
        <begin position="59"/>
        <end position="81"/>
    </location>
</feature>
<name>A0A9Q0LRU3_ANAIG</name>